<keyword evidence="1" id="KW-1133">Transmembrane helix</keyword>
<sequence length="591" mass="67425">MKETTFTQLVISQLIILWTASIIILQDFPTVVSSEQPQPQVIQHDSVLNCIRSWISSNQAKNLDKQKLTTPPQSRLHKLYKISCQNRTSSSCLVFNRRRLYSGVKWEFYSLASCVFGGDLKIDSDSSVFLLYHGVDIQLVNPSEAQKRYLRLAQTNIKSPLLALARRMNVRDFHNVQNVSIFLPYAKLALEVADWLNKTVLPTDQWNIEHDVVLPEFHTCMYSGHLISTNRKNYFNISARVFRTHHFDYNFAYCAPPNFKGMLDYSILLQPFQNIVWISLVVALVLSTAVLLRKISGGEVISTFLSLVSALASMSVVFGKNIRLEHSALFVSWMFVGIVLNNLYTGILTSLLVKPLEEKTFGEIKDLVKNNYTGIFPKHLATILLAVQDQIRFQSESKEKQSSKIVDYMKFLVGKNIEERHLLEPAFTEALAYKPKLALFGPWAFAIMGRNQAQARIKADAVILRHKNGKDKTLEEDRPCYIGKKLEAASPGMLCAFYPPGVDRLYMGYQRLVQTVTYLVYLNEFSGMNYGPKVQDRLKVKSEVEVVSDKVNHFEPMEIAQALRILLLLVMFLVFCSICFMFEVISYTFVG</sequence>
<organism evidence="2 3">
    <name type="scientific">Orchesella dallaii</name>
    <dbReference type="NCBI Taxonomy" id="48710"/>
    <lineage>
        <taxon>Eukaryota</taxon>
        <taxon>Metazoa</taxon>
        <taxon>Ecdysozoa</taxon>
        <taxon>Arthropoda</taxon>
        <taxon>Hexapoda</taxon>
        <taxon>Collembola</taxon>
        <taxon>Entomobryomorpha</taxon>
        <taxon>Entomobryoidea</taxon>
        <taxon>Orchesellidae</taxon>
        <taxon>Orchesellinae</taxon>
        <taxon>Orchesella</taxon>
    </lineage>
</organism>
<reference evidence="2 3" key="1">
    <citation type="submission" date="2024-08" db="EMBL/GenBank/DDBJ databases">
        <authorList>
            <person name="Cucini C."/>
            <person name="Frati F."/>
        </authorList>
    </citation>
    <scope>NUCLEOTIDE SEQUENCE [LARGE SCALE GENOMIC DNA]</scope>
</reference>
<keyword evidence="1" id="KW-0812">Transmembrane</keyword>
<name>A0ABP1QM13_9HEXA</name>
<gene>
    <name evidence="2" type="ORF">ODALV1_LOCUS12965</name>
</gene>
<proteinExistence type="predicted"/>
<feature type="transmembrane region" description="Helical" evidence="1">
    <location>
        <begin position="330"/>
        <end position="353"/>
    </location>
</feature>
<keyword evidence="3" id="KW-1185">Reference proteome</keyword>
<keyword evidence="1" id="KW-0472">Membrane</keyword>
<evidence type="ECO:0000313" key="3">
    <source>
        <dbReference type="Proteomes" id="UP001642540"/>
    </source>
</evidence>
<feature type="transmembrane region" description="Helical" evidence="1">
    <location>
        <begin position="275"/>
        <end position="293"/>
    </location>
</feature>
<comment type="caution">
    <text evidence="2">The sequence shown here is derived from an EMBL/GenBank/DDBJ whole genome shotgun (WGS) entry which is preliminary data.</text>
</comment>
<dbReference type="EMBL" id="CAXLJM020000040">
    <property type="protein sequence ID" value="CAL8108398.1"/>
    <property type="molecule type" value="Genomic_DNA"/>
</dbReference>
<evidence type="ECO:0000313" key="2">
    <source>
        <dbReference type="EMBL" id="CAL8108398.1"/>
    </source>
</evidence>
<evidence type="ECO:0000256" key="1">
    <source>
        <dbReference type="SAM" id="Phobius"/>
    </source>
</evidence>
<dbReference type="Proteomes" id="UP001642540">
    <property type="component" value="Unassembled WGS sequence"/>
</dbReference>
<protein>
    <submittedName>
        <fullName evidence="2">Uncharacterized protein</fullName>
    </submittedName>
</protein>
<feature type="transmembrane region" description="Helical" evidence="1">
    <location>
        <begin position="565"/>
        <end position="590"/>
    </location>
</feature>
<feature type="transmembrane region" description="Helical" evidence="1">
    <location>
        <begin position="300"/>
        <end position="318"/>
    </location>
</feature>
<accession>A0ABP1QM13</accession>